<feature type="non-terminal residue" evidence="2">
    <location>
        <position position="1"/>
    </location>
</feature>
<sequence length="120" mass="13789">LEAARGEIVDRNGNALVTNKQGNSIILNAVFFPSQKDNKRRNEIIYNLIKLFEKNKEEYTQNLPLKITKDGRVKFKGKKEDIATMKSADMLNLQPYATAQNCYDAMIENMKLKVMMPKPH</sequence>
<dbReference type="Pfam" id="PF03717">
    <property type="entry name" value="PBP_dimer"/>
    <property type="match status" value="1"/>
</dbReference>
<dbReference type="InterPro" id="IPR005311">
    <property type="entry name" value="PBP_dimer"/>
</dbReference>
<gene>
    <name evidence="2" type="ORF">OBE_05644</name>
</gene>
<dbReference type="AlphaFoldDB" id="K1U6G4"/>
<evidence type="ECO:0000313" key="2">
    <source>
        <dbReference type="EMBL" id="EKC67041.1"/>
    </source>
</evidence>
<dbReference type="EMBL" id="AJWZ01003867">
    <property type="protein sequence ID" value="EKC67041.1"/>
    <property type="molecule type" value="Genomic_DNA"/>
</dbReference>
<organism evidence="2">
    <name type="scientific">human gut metagenome</name>
    <dbReference type="NCBI Taxonomy" id="408170"/>
    <lineage>
        <taxon>unclassified sequences</taxon>
        <taxon>metagenomes</taxon>
        <taxon>organismal metagenomes</taxon>
    </lineage>
</organism>
<comment type="caution">
    <text evidence="2">The sequence shown here is derived from an EMBL/GenBank/DDBJ whole genome shotgun (WGS) entry which is preliminary data.</text>
</comment>
<feature type="domain" description="Penicillin-binding protein dimerisation" evidence="1">
    <location>
        <begin position="2"/>
        <end position="69"/>
    </location>
</feature>
<accession>K1U6G4</accession>
<dbReference type="Gene3D" id="3.90.1310.10">
    <property type="entry name" value="Penicillin-binding protein 2a (Domain 2)"/>
    <property type="match status" value="1"/>
</dbReference>
<proteinExistence type="predicted"/>
<name>K1U6G4_9ZZZZ</name>
<dbReference type="GO" id="GO:0008658">
    <property type="term" value="F:penicillin binding"/>
    <property type="evidence" value="ECO:0007669"/>
    <property type="project" value="InterPro"/>
</dbReference>
<evidence type="ECO:0000259" key="1">
    <source>
        <dbReference type="Pfam" id="PF03717"/>
    </source>
</evidence>
<dbReference type="InterPro" id="IPR036138">
    <property type="entry name" value="PBP_dimer_sf"/>
</dbReference>
<dbReference type="SUPFAM" id="SSF56519">
    <property type="entry name" value="Penicillin binding protein dimerisation domain"/>
    <property type="match status" value="1"/>
</dbReference>
<protein>
    <submittedName>
        <fullName evidence="2">Penicillin-binding protein dimerization domain protein</fullName>
    </submittedName>
</protein>
<reference evidence="2" key="1">
    <citation type="journal article" date="2013" name="Environ. Microbiol.">
        <title>Microbiota from the distal guts of lean and obese adolescents exhibit partial functional redundancy besides clear differences in community structure.</title>
        <authorList>
            <person name="Ferrer M."/>
            <person name="Ruiz A."/>
            <person name="Lanza F."/>
            <person name="Haange S.B."/>
            <person name="Oberbach A."/>
            <person name="Till H."/>
            <person name="Bargiela R."/>
            <person name="Campoy C."/>
            <person name="Segura M.T."/>
            <person name="Richter M."/>
            <person name="von Bergen M."/>
            <person name="Seifert J."/>
            <person name="Suarez A."/>
        </authorList>
    </citation>
    <scope>NUCLEOTIDE SEQUENCE</scope>
</reference>